<name>A0A0L6JKM1_9FIRM</name>
<organism evidence="2 3">
    <name type="scientific">Pseudobacteroides cellulosolvens ATCC 35603 = DSM 2933</name>
    <dbReference type="NCBI Taxonomy" id="398512"/>
    <lineage>
        <taxon>Bacteria</taxon>
        <taxon>Bacillati</taxon>
        <taxon>Bacillota</taxon>
        <taxon>Clostridia</taxon>
        <taxon>Eubacteriales</taxon>
        <taxon>Oscillospiraceae</taxon>
        <taxon>Pseudobacteroides</taxon>
    </lineage>
</organism>
<dbReference type="FunFam" id="1.10.10.10:FF:000164">
    <property type="entry name" value="Transcriptional regulator, Rrf2 family"/>
    <property type="match status" value="1"/>
</dbReference>
<dbReference type="GO" id="GO:0005829">
    <property type="term" value="C:cytosol"/>
    <property type="evidence" value="ECO:0007669"/>
    <property type="project" value="TreeGrafter"/>
</dbReference>
<dbReference type="SUPFAM" id="SSF46785">
    <property type="entry name" value="Winged helix' DNA-binding domain"/>
    <property type="match status" value="1"/>
</dbReference>
<dbReference type="PANTHER" id="PTHR33221:SF5">
    <property type="entry name" value="HTH-TYPE TRANSCRIPTIONAL REGULATOR ISCR"/>
    <property type="match status" value="1"/>
</dbReference>
<dbReference type="PROSITE" id="PS51197">
    <property type="entry name" value="HTH_RRF2_2"/>
    <property type="match status" value="1"/>
</dbReference>
<comment type="caution">
    <text evidence="2">The sequence shown here is derived from an EMBL/GenBank/DDBJ whole genome shotgun (WGS) entry which is preliminary data.</text>
</comment>
<dbReference type="GO" id="GO:0003677">
    <property type="term" value="F:DNA binding"/>
    <property type="evidence" value="ECO:0007669"/>
    <property type="project" value="UniProtKB-KW"/>
</dbReference>
<dbReference type="InterPro" id="IPR036388">
    <property type="entry name" value="WH-like_DNA-bd_sf"/>
</dbReference>
<gene>
    <name evidence="2" type="ORF">Bccel_1515</name>
</gene>
<dbReference type="InterPro" id="IPR036390">
    <property type="entry name" value="WH_DNA-bd_sf"/>
</dbReference>
<evidence type="ECO:0000313" key="3">
    <source>
        <dbReference type="Proteomes" id="UP000036923"/>
    </source>
</evidence>
<dbReference type="InterPro" id="IPR030489">
    <property type="entry name" value="TR_Rrf2-type_CS"/>
</dbReference>
<dbReference type="Pfam" id="PF02082">
    <property type="entry name" value="Rrf2"/>
    <property type="match status" value="1"/>
</dbReference>
<sequence>MKLSTKGRYGVKAMLDLALHSSEGNISLKSIAERQELSENYLEQLFASLRKAGLVKSVRGAQGGYILSDSPDKISVGSVLRALEGSLAPVSCVSEDNDSSCDRYGFCVTKMIWEKMMNGVNQVVDSISLQDLINEYHRLNKNDDIMYFI</sequence>
<dbReference type="PANTHER" id="PTHR33221">
    <property type="entry name" value="WINGED HELIX-TURN-HELIX TRANSCRIPTIONAL REGULATOR, RRF2 FAMILY"/>
    <property type="match status" value="1"/>
</dbReference>
<dbReference type="InterPro" id="IPR000944">
    <property type="entry name" value="Tscrpt_reg_Rrf2"/>
</dbReference>
<keyword evidence="3" id="KW-1185">Reference proteome</keyword>
<dbReference type="NCBIfam" id="TIGR00738">
    <property type="entry name" value="rrf2_super"/>
    <property type="match status" value="1"/>
</dbReference>
<keyword evidence="1" id="KW-0238">DNA-binding</keyword>
<evidence type="ECO:0000256" key="1">
    <source>
        <dbReference type="ARBA" id="ARBA00023125"/>
    </source>
</evidence>
<protein>
    <submittedName>
        <fullName evidence="2">Transcriptional regulator, BadM/Rrf2 family</fullName>
    </submittedName>
</protein>
<dbReference type="STRING" id="398512.Bccel_1515"/>
<dbReference type="OrthoDB" id="9808360at2"/>
<proteinExistence type="predicted"/>
<dbReference type="EMBL" id="LGTC01000001">
    <property type="protein sequence ID" value="KNY26253.1"/>
    <property type="molecule type" value="Genomic_DNA"/>
</dbReference>
<dbReference type="GO" id="GO:0003700">
    <property type="term" value="F:DNA-binding transcription factor activity"/>
    <property type="evidence" value="ECO:0007669"/>
    <property type="project" value="TreeGrafter"/>
</dbReference>
<dbReference type="Gene3D" id="1.10.10.10">
    <property type="entry name" value="Winged helix-like DNA-binding domain superfamily/Winged helix DNA-binding domain"/>
    <property type="match status" value="1"/>
</dbReference>
<accession>A0A0L6JKM1</accession>
<evidence type="ECO:0000313" key="2">
    <source>
        <dbReference type="EMBL" id="KNY26253.1"/>
    </source>
</evidence>
<dbReference type="eggNOG" id="COG1959">
    <property type="taxonomic scope" value="Bacteria"/>
</dbReference>
<reference evidence="3" key="1">
    <citation type="submission" date="2015-07" db="EMBL/GenBank/DDBJ databases">
        <title>Near-Complete Genome Sequence of the Cellulolytic Bacterium Bacteroides (Pseudobacteroides) cellulosolvens ATCC 35603.</title>
        <authorList>
            <person name="Dassa B."/>
            <person name="Utturkar S.M."/>
            <person name="Klingeman D.M."/>
            <person name="Hurt R.A."/>
            <person name="Keller M."/>
            <person name="Xu J."/>
            <person name="Reddy Y.H.K."/>
            <person name="Borovok I."/>
            <person name="Grinberg I.R."/>
            <person name="Lamed R."/>
            <person name="Zhivin O."/>
            <person name="Bayer E.A."/>
            <person name="Brown S.D."/>
        </authorList>
    </citation>
    <scope>NUCLEOTIDE SEQUENCE [LARGE SCALE GENOMIC DNA]</scope>
    <source>
        <strain evidence="3">DSM 2933</strain>
    </source>
</reference>
<dbReference type="Proteomes" id="UP000036923">
    <property type="component" value="Unassembled WGS sequence"/>
</dbReference>
<dbReference type="RefSeq" id="WP_036942274.1">
    <property type="nucleotide sequence ID" value="NZ_JQKC01000018.1"/>
</dbReference>
<dbReference type="AlphaFoldDB" id="A0A0L6JKM1"/>
<dbReference type="PROSITE" id="PS01332">
    <property type="entry name" value="HTH_RRF2_1"/>
    <property type="match status" value="1"/>
</dbReference>
<dbReference type="PATRIC" id="fig|398512.5.peg.1575"/>